<feature type="compositionally biased region" description="Basic residues" evidence="1">
    <location>
        <begin position="60"/>
        <end position="69"/>
    </location>
</feature>
<feature type="compositionally biased region" description="Basic residues" evidence="1">
    <location>
        <begin position="129"/>
        <end position="139"/>
    </location>
</feature>
<proteinExistence type="predicted"/>
<organism evidence="2 3">
    <name type="scientific">Rhipicephalus microplus</name>
    <name type="common">Cattle tick</name>
    <name type="synonym">Boophilus microplus</name>
    <dbReference type="NCBI Taxonomy" id="6941"/>
    <lineage>
        <taxon>Eukaryota</taxon>
        <taxon>Metazoa</taxon>
        <taxon>Ecdysozoa</taxon>
        <taxon>Arthropoda</taxon>
        <taxon>Chelicerata</taxon>
        <taxon>Arachnida</taxon>
        <taxon>Acari</taxon>
        <taxon>Parasitiformes</taxon>
        <taxon>Ixodida</taxon>
        <taxon>Ixodoidea</taxon>
        <taxon>Ixodidae</taxon>
        <taxon>Rhipicephalinae</taxon>
        <taxon>Rhipicephalus</taxon>
        <taxon>Boophilus</taxon>
    </lineage>
</organism>
<sequence length="167" mass="18728">MVRQRTETTHPHGTTRNTPVIQRGKKKRGQMGRGRGGDGETGRADALPRTPPQNAFLAARKPRRCKRKQGATEGETRSETKSRLRPLLPTHTDRDGSLWSGMLTLSQGPENHHAEDQKKRDDDEELLVHKGRRRLRRRPPPLVSAGKGATLFAKRRWCSPAHESPAG</sequence>
<dbReference type="EMBL" id="JABSTU010000001">
    <property type="protein sequence ID" value="KAH8039850.1"/>
    <property type="molecule type" value="Genomic_DNA"/>
</dbReference>
<keyword evidence="3" id="KW-1185">Reference proteome</keyword>
<reference evidence="2" key="1">
    <citation type="journal article" date="2020" name="Cell">
        <title>Large-Scale Comparative Analyses of Tick Genomes Elucidate Their Genetic Diversity and Vector Capacities.</title>
        <authorList>
            <consortium name="Tick Genome and Microbiome Consortium (TIGMIC)"/>
            <person name="Jia N."/>
            <person name="Wang J."/>
            <person name="Shi W."/>
            <person name="Du L."/>
            <person name="Sun Y."/>
            <person name="Zhan W."/>
            <person name="Jiang J.F."/>
            <person name="Wang Q."/>
            <person name="Zhang B."/>
            <person name="Ji P."/>
            <person name="Bell-Sakyi L."/>
            <person name="Cui X.M."/>
            <person name="Yuan T.T."/>
            <person name="Jiang B.G."/>
            <person name="Yang W.F."/>
            <person name="Lam T.T."/>
            <person name="Chang Q.C."/>
            <person name="Ding S.J."/>
            <person name="Wang X.J."/>
            <person name="Zhu J.G."/>
            <person name="Ruan X.D."/>
            <person name="Zhao L."/>
            <person name="Wei J.T."/>
            <person name="Ye R.Z."/>
            <person name="Que T.C."/>
            <person name="Du C.H."/>
            <person name="Zhou Y.H."/>
            <person name="Cheng J.X."/>
            <person name="Dai P.F."/>
            <person name="Guo W.B."/>
            <person name="Han X.H."/>
            <person name="Huang E.J."/>
            <person name="Li L.F."/>
            <person name="Wei W."/>
            <person name="Gao Y.C."/>
            <person name="Liu J.Z."/>
            <person name="Shao H.Z."/>
            <person name="Wang X."/>
            <person name="Wang C.C."/>
            <person name="Yang T.C."/>
            <person name="Huo Q.B."/>
            <person name="Li W."/>
            <person name="Chen H.Y."/>
            <person name="Chen S.E."/>
            <person name="Zhou L.G."/>
            <person name="Ni X.B."/>
            <person name="Tian J.H."/>
            <person name="Sheng Y."/>
            <person name="Liu T."/>
            <person name="Pan Y.S."/>
            <person name="Xia L.Y."/>
            <person name="Li J."/>
            <person name="Zhao F."/>
            <person name="Cao W.C."/>
        </authorList>
    </citation>
    <scope>NUCLEOTIDE SEQUENCE</scope>
    <source>
        <strain evidence="2">Rmic-2018</strain>
    </source>
</reference>
<comment type="caution">
    <text evidence="2">The sequence shown here is derived from an EMBL/GenBank/DDBJ whole genome shotgun (WGS) entry which is preliminary data.</text>
</comment>
<protein>
    <submittedName>
        <fullName evidence="2">Uncharacterized protein</fullName>
    </submittedName>
</protein>
<gene>
    <name evidence="2" type="ORF">HPB51_009106</name>
</gene>
<feature type="compositionally biased region" description="Basic and acidic residues" evidence="1">
    <location>
        <begin position="110"/>
        <end position="121"/>
    </location>
</feature>
<evidence type="ECO:0000313" key="3">
    <source>
        <dbReference type="Proteomes" id="UP000821866"/>
    </source>
</evidence>
<dbReference type="Proteomes" id="UP000821866">
    <property type="component" value="Chromosome 1"/>
</dbReference>
<reference evidence="2" key="2">
    <citation type="submission" date="2021-09" db="EMBL/GenBank/DDBJ databases">
        <authorList>
            <person name="Jia N."/>
            <person name="Wang J."/>
            <person name="Shi W."/>
            <person name="Du L."/>
            <person name="Sun Y."/>
            <person name="Zhan W."/>
            <person name="Jiang J."/>
            <person name="Wang Q."/>
            <person name="Zhang B."/>
            <person name="Ji P."/>
            <person name="Sakyi L.B."/>
            <person name="Cui X."/>
            <person name="Yuan T."/>
            <person name="Jiang B."/>
            <person name="Yang W."/>
            <person name="Lam T.T.-Y."/>
            <person name="Chang Q."/>
            <person name="Ding S."/>
            <person name="Wang X."/>
            <person name="Zhu J."/>
            <person name="Ruan X."/>
            <person name="Zhao L."/>
            <person name="Wei J."/>
            <person name="Que T."/>
            <person name="Du C."/>
            <person name="Cheng J."/>
            <person name="Dai P."/>
            <person name="Han X."/>
            <person name="Huang E."/>
            <person name="Gao Y."/>
            <person name="Liu J."/>
            <person name="Shao H."/>
            <person name="Ye R."/>
            <person name="Li L."/>
            <person name="Wei W."/>
            <person name="Wang X."/>
            <person name="Wang C."/>
            <person name="Huo Q."/>
            <person name="Li W."/>
            <person name="Guo W."/>
            <person name="Chen H."/>
            <person name="Chen S."/>
            <person name="Zhou L."/>
            <person name="Zhou L."/>
            <person name="Ni X."/>
            <person name="Tian J."/>
            <person name="Zhou Y."/>
            <person name="Sheng Y."/>
            <person name="Liu T."/>
            <person name="Pan Y."/>
            <person name="Xia L."/>
            <person name="Li J."/>
            <person name="Zhao F."/>
            <person name="Cao W."/>
        </authorList>
    </citation>
    <scope>NUCLEOTIDE SEQUENCE</scope>
    <source>
        <strain evidence="2">Rmic-2018</strain>
        <tissue evidence="2">Larvae</tissue>
    </source>
</reference>
<evidence type="ECO:0000256" key="1">
    <source>
        <dbReference type="SAM" id="MobiDB-lite"/>
    </source>
</evidence>
<accession>A0A9J6EZG6</accession>
<feature type="compositionally biased region" description="Basic and acidic residues" evidence="1">
    <location>
        <begin position="1"/>
        <end position="10"/>
    </location>
</feature>
<evidence type="ECO:0000313" key="2">
    <source>
        <dbReference type="EMBL" id="KAH8039850.1"/>
    </source>
</evidence>
<feature type="compositionally biased region" description="Polar residues" evidence="1">
    <location>
        <begin position="11"/>
        <end position="20"/>
    </location>
</feature>
<feature type="region of interest" description="Disordered" evidence="1">
    <location>
        <begin position="1"/>
        <end position="148"/>
    </location>
</feature>
<name>A0A9J6EZG6_RHIMP</name>
<dbReference type="AlphaFoldDB" id="A0A9J6EZG6"/>